<evidence type="ECO:0000256" key="8">
    <source>
        <dbReference type="ARBA" id="ARBA00023237"/>
    </source>
</evidence>
<dbReference type="InterPro" id="IPR025949">
    <property type="entry name" value="PapC-like_C"/>
</dbReference>
<proteinExistence type="inferred from homology"/>
<comment type="subcellular location">
    <subcellularLocation>
        <location evidence="1 9">Cell outer membrane</location>
        <topology evidence="1 9">Multi-pass membrane protein</topology>
    </subcellularLocation>
</comment>
<dbReference type="Pfam" id="PF00577">
    <property type="entry name" value="Usher"/>
    <property type="match status" value="1"/>
</dbReference>
<dbReference type="KEGG" id="dtl:H8F01_20965"/>
<keyword evidence="8 9" id="KW-0998">Cell outer membrane</keyword>
<dbReference type="Pfam" id="PF13954">
    <property type="entry name" value="PapC_N"/>
    <property type="match status" value="1"/>
</dbReference>
<dbReference type="Gene3D" id="2.60.40.2070">
    <property type="match status" value="1"/>
</dbReference>
<dbReference type="GO" id="GO:0015473">
    <property type="term" value="F:fimbrial usher porin activity"/>
    <property type="evidence" value="ECO:0007669"/>
    <property type="project" value="InterPro"/>
</dbReference>
<organism evidence="12 13">
    <name type="scientific">Dyella telluris</name>
    <dbReference type="NCBI Taxonomy" id="2763498"/>
    <lineage>
        <taxon>Bacteria</taxon>
        <taxon>Pseudomonadati</taxon>
        <taxon>Pseudomonadota</taxon>
        <taxon>Gammaproteobacteria</taxon>
        <taxon>Lysobacterales</taxon>
        <taxon>Rhodanobacteraceae</taxon>
        <taxon>Dyella</taxon>
    </lineage>
</organism>
<dbReference type="Gene3D" id="2.60.40.2610">
    <property type="entry name" value="Outer membrane usher protein FimD, plug domain"/>
    <property type="match status" value="1"/>
</dbReference>
<comment type="similarity">
    <text evidence="2 9">Belongs to the fimbrial export usher family.</text>
</comment>
<evidence type="ECO:0000259" key="11">
    <source>
        <dbReference type="Pfam" id="PF13954"/>
    </source>
</evidence>
<dbReference type="InterPro" id="IPR037224">
    <property type="entry name" value="PapC_N_sf"/>
</dbReference>
<dbReference type="InterPro" id="IPR018030">
    <property type="entry name" value="Fimbrial_membr_usher_CS"/>
</dbReference>
<gene>
    <name evidence="12" type="ORF">H8F01_20965</name>
</gene>
<evidence type="ECO:0000313" key="12">
    <source>
        <dbReference type="EMBL" id="QNK01472.1"/>
    </source>
</evidence>
<dbReference type="SUPFAM" id="SSF141729">
    <property type="entry name" value="FimD N-terminal domain-like"/>
    <property type="match status" value="1"/>
</dbReference>
<dbReference type="EMBL" id="CP060412">
    <property type="protein sequence ID" value="QNK01472.1"/>
    <property type="molecule type" value="Genomic_DNA"/>
</dbReference>
<dbReference type="GO" id="GO:0009279">
    <property type="term" value="C:cell outer membrane"/>
    <property type="evidence" value="ECO:0007669"/>
    <property type="project" value="UniProtKB-SubCell"/>
</dbReference>
<keyword evidence="3 9" id="KW-0813">Transport</keyword>
<evidence type="ECO:0000256" key="6">
    <source>
        <dbReference type="ARBA" id="ARBA00022729"/>
    </source>
</evidence>
<dbReference type="InterPro" id="IPR025885">
    <property type="entry name" value="PapC_N"/>
</dbReference>
<keyword evidence="5 9" id="KW-0812">Transmembrane</keyword>
<name>A0A7G8Q3W4_9GAMM</name>
<keyword evidence="7 9" id="KW-0472">Membrane</keyword>
<keyword evidence="9" id="KW-1029">Fimbrium biogenesis</keyword>
<evidence type="ECO:0000256" key="7">
    <source>
        <dbReference type="ARBA" id="ARBA00023136"/>
    </source>
</evidence>
<dbReference type="InterPro" id="IPR043142">
    <property type="entry name" value="PapC-like_C_sf"/>
</dbReference>
<evidence type="ECO:0000313" key="13">
    <source>
        <dbReference type="Proteomes" id="UP000515873"/>
    </source>
</evidence>
<accession>A0A7G8Q3W4</accession>
<keyword evidence="6" id="KW-0732">Signal</keyword>
<sequence length="919" mass="98352">MVPGFAFAAAAGIEPASAAALEPASAEPGSVQFSEAFIGTGKSTVDVSRFENGVTVLPGSYNVDIYVNEGRISRQNVQFRAVDGLKNAQPCFHYADLVTMGVDVGKLDATVVNPQNPCISMSDVSPEATVTMDMGELRLDVSIPQASLLKRARGYVSPELWDQGEAAFLLGYNFNAYSVNQSYSGPRASGGNAISTDGTPVQVQSGTYYTQGPGGVYVPSSTGNYMLSNTGAYVPVQIGSYSPASSTGYRYNDINAYLGLNLGLNVAGWRVRSVETGQWDQKTGRTTWHNFNTTATHDITKWKAQFTVGDSYTQGIVFDTTPFRGATVYSDDRMLPDSQQGFAPVVRGVANTQARVEVRQNGNLLYETTVAPGPFVINDLYSTGYGGDLNVTVFEADGSTHTFSVPYSAVPMLLRPGVSRWAITDGQVRDTTLQNGKPYFVEGTYQRGITNWLTLYAGVQSTYRDLYHSYLGGAAVNTPVGAFALDVTNSHTTFKGADNSLSGYSARLSYSKAIPTSGTTLAVASYRYSNSKFLTLSDAVQTQDQLTSMHSVDWAAPTVLRSRQRIQVTLNQDFGGKYGQLYFNGSRNTYWNGMPDATTYQLGYSNTYRRVNYGLTASRTYTSSPVFRGGRYDNQFGLNISIPLGGPSSKNAPMLSAALQHDDTMGNNDRVGINGTFGDRSQYNYNANVNYADTGNSNSSTTASGNMGWQAAYGNLNAGYSYSSHYQQGSVGASGGVVVHGGGVTLAPQIDLNSPIAIIEAPDAKGARVSSSGQTKIDGRGYAVATSLMPYRMNDVTLDPTSTSMDVELQTTRLQTAPRAGAVVPLKFNTVSGRAALIRATQPNGEVLPFGAEVIDANGNSVGTVGQGGQMFVRGAEEGGVLTVHWGDSDHEQCRVNYQLPARSKGQVSILDVTNVMCH</sequence>
<dbReference type="FunFam" id="2.60.40.3110:FF:000001">
    <property type="entry name" value="Putative fimbrial outer membrane usher"/>
    <property type="match status" value="1"/>
</dbReference>
<dbReference type="InterPro" id="IPR042186">
    <property type="entry name" value="FimD_plug_dom"/>
</dbReference>
<protein>
    <submittedName>
        <fullName evidence="12">Fimbrial biogenesis outer membrane usher protein</fullName>
    </submittedName>
</protein>
<dbReference type="PROSITE" id="PS01151">
    <property type="entry name" value="FIMBRIAL_USHER"/>
    <property type="match status" value="1"/>
</dbReference>
<dbReference type="Pfam" id="PF13953">
    <property type="entry name" value="PapC_C"/>
    <property type="match status" value="1"/>
</dbReference>
<keyword evidence="4" id="KW-1134">Transmembrane beta strand</keyword>
<evidence type="ECO:0000256" key="4">
    <source>
        <dbReference type="ARBA" id="ARBA00022452"/>
    </source>
</evidence>
<keyword evidence="13" id="KW-1185">Reference proteome</keyword>
<evidence type="ECO:0000256" key="9">
    <source>
        <dbReference type="RuleBase" id="RU003884"/>
    </source>
</evidence>
<dbReference type="PANTHER" id="PTHR30451:SF20">
    <property type="entry name" value="FIMBRIAE USHER"/>
    <property type="match status" value="1"/>
</dbReference>
<evidence type="ECO:0000256" key="1">
    <source>
        <dbReference type="ARBA" id="ARBA00004571"/>
    </source>
</evidence>
<dbReference type="AlphaFoldDB" id="A0A7G8Q3W4"/>
<evidence type="ECO:0000256" key="5">
    <source>
        <dbReference type="ARBA" id="ARBA00022692"/>
    </source>
</evidence>
<evidence type="ECO:0000256" key="3">
    <source>
        <dbReference type="ARBA" id="ARBA00022448"/>
    </source>
</evidence>
<dbReference type="Gene3D" id="2.60.40.3110">
    <property type="match status" value="1"/>
</dbReference>
<reference evidence="12 13" key="1">
    <citation type="submission" date="2020-08" db="EMBL/GenBank/DDBJ databases">
        <title>Dyella sp. G9 isolated from forest soil.</title>
        <authorList>
            <person name="Fu J."/>
            <person name="Qiu L."/>
        </authorList>
    </citation>
    <scope>NUCLEOTIDE SEQUENCE [LARGE SCALE GENOMIC DNA]</scope>
    <source>
        <strain evidence="12 13">G9</strain>
    </source>
</reference>
<dbReference type="InterPro" id="IPR000015">
    <property type="entry name" value="Fimb_usher"/>
</dbReference>
<evidence type="ECO:0000259" key="10">
    <source>
        <dbReference type="Pfam" id="PF13953"/>
    </source>
</evidence>
<feature type="domain" description="PapC N-terminal" evidence="11">
    <location>
        <begin position="32"/>
        <end position="176"/>
    </location>
</feature>
<dbReference type="GO" id="GO:0009297">
    <property type="term" value="P:pilus assembly"/>
    <property type="evidence" value="ECO:0007669"/>
    <property type="project" value="InterPro"/>
</dbReference>
<evidence type="ECO:0000256" key="2">
    <source>
        <dbReference type="ARBA" id="ARBA00008064"/>
    </source>
</evidence>
<dbReference type="Gene3D" id="3.10.20.410">
    <property type="match status" value="1"/>
</dbReference>
<dbReference type="PANTHER" id="PTHR30451">
    <property type="entry name" value="OUTER MEMBRANE USHER PROTEIN"/>
    <property type="match status" value="1"/>
</dbReference>
<feature type="domain" description="PapC-like C-terminal" evidence="10">
    <location>
        <begin position="837"/>
        <end position="902"/>
    </location>
</feature>
<dbReference type="Proteomes" id="UP000515873">
    <property type="component" value="Chromosome"/>
</dbReference>